<comment type="caution">
    <text evidence="1">The sequence shown here is derived from an EMBL/GenBank/DDBJ whole genome shotgun (WGS) entry which is preliminary data.</text>
</comment>
<evidence type="ECO:0000313" key="1">
    <source>
        <dbReference type="EMBL" id="MXY95249.1"/>
    </source>
</evidence>
<sequence length="614" mass="67399">MPEGVEFNAIGEYEDLAIDLGYVMSARAAFDYDSGRWMGDEANVQPAVSQRDLIIEYSAHPQAWLHVGVDSDEPIVYDLSQLENGQASDTIVGVAPAHRLVDVRVVQKGTNNLVPVRIHFHGEHGEYLPPRGRHRKVNPHWFEDNYGEFVNGRNQYSYIDGHCEVDMPLGDVFVEITKGYETAPVRKQVTISDDTDELVFELERVLPWREKGWVTADTHVHFLSPSTALLEGQAEDVHVVNLLASQWGEMFSNVSDFDGRTTLGAREFGGDGEFLVRVGTENRMQILGHISLLGYNGKMIHPLCSGGPSESALGDPQEVVMAEWAQKCIDQGGLVVMPHAPNPQLERAADIVLGLIHAIEMMTFNPCERELNPYGIADWYRYLNLGYQLPIVGGSDKMAASSQLGGVRTYAHLGEREFTYENWMAAVQAGNTFMTIGPLAELSVEGVAPGGQVQLPAGGGSVGVDWRVESVQVPIEQVEVVQGGLVVDQVDVQGKYSASGTLQVAVTSSSWIALRVRGSYTGEEGEIAAHTSAVQTLVVDSPLFNEPDASAVLEQIEGAIAYVDTIAPRPNAQRFREMRAVLEAAHNRLHQRMHAHGVYHEHTPVHGHEDDSGQ</sequence>
<organism evidence="1">
    <name type="scientific">Caldilineaceae bacterium SB0664_bin_27</name>
    <dbReference type="NCBI Taxonomy" id="2605260"/>
    <lineage>
        <taxon>Bacteria</taxon>
        <taxon>Bacillati</taxon>
        <taxon>Chloroflexota</taxon>
        <taxon>Caldilineae</taxon>
        <taxon>Caldilineales</taxon>
        <taxon>Caldilineaceae</taxon>
    </lineage>
</organism>
<evidence type="ECO:0008006" key="2">
    <source>
        <dbReference type="Google" id="ProtNLM"/>
    </source>
</evidence>
<dbReference type="SUPFAM" id="SSF89550">
    <property type="entry name" value="PHP domain-like"/>
    <property type="match status" value="1"/>
</dbReference>
<dbReference type="Gene3D" id="3.20.20.140">
    <property type="entry name" value="Metal-dependent hydrolases"/>
    <property type="match status" value="1"/>
</dbReference>
<name>A0A6B0YZ47_9CHLR</name>
<protein>
    <recommendedName>
        <fullName evidence="2">CehA/McbA family metallohydrolase</fullName>
    </recommendedName>
</protein>
<proteinExistence type="predicted"/>
<dbReference type="AlphaFoldDB" id="A0A6B0YZ47"/>
<dbReference type="EMBL" id="VXRG01000141">
    <property type="protein sequence ID" value="MXY95249.1"/>
    <property type="molecule type" value="Genomic_DNA"/>
</dbReference>
<dbReference type="NCBIfam" id="NF038032">
    <property type="entry name" value="CehA_McbA_metalo"/>
    <property type="match status" value="1"/>
</dbReference>
<reference evidence="1" key="1">
    <citation type="submission" date="2019-09" db="EMBL/GenBank/DDBJ databases">
        <title>Characterisation of the sponge microbiome using genome-centric metagenomics.</title>
        <authorList>
            <person name="Engelberts J.P."/>
            <person name="Robbins S.J."/>
            <person name="De Goeij J.M."/>
            <person name="Aranda M."/>
            <person name="Bell S.C."/>
            <person name="Webster N.S."/>
        </authorList>
    </citation>
    <scope>NUCLEOTIDE SEQUENCE</scope>
    <source>
        <strain evidence="1">SB0664_bin_27</strain>
    </source>
</reference>
<dbReference type="InterPro" id="IPR016195">
    <property type="entry name" value="Pol/histidinol_Pase-like"/>
</dbReference>
<gene>
    <name evidence="1" type="ORF">F4Y42_17545</name>
</gene>
<accession>A0A6B0YZ47</accession>